<dbReference type="PANTHER" id="PTHR36701">
    <property type="entry name" value="EPOXYQUEUOSINE REDUCTASE QUEH"/>
    <property type="match status" value="1"/>
</dbReference>
<dbReference type="InterPro" id="IPR003828">
    <property type="entry name" value="QueH"/>
</dbReference>
<keyword evidence="9 17" id="KW-0671">Queuosine biosynthesis</keyword>
<evidence type="ECO:0000256" key="7">
    <source>
        <dbReference type="ARBA" id="ARBA00022694"/>
    </source>
</evidence>
<evidence type="ECO:0000256" key="14">
    <source>
        <dbReference type="ARBA" id="ARBA00023284"/>
    </source>
</evidence>
<comment type="caution">
    <text evidence="18">The sequence shown here is derived from an EMBL/GenBank/DDBJ whole genome shotgun (WGS) entry which is preliminary data.</text>
</comment>
<organism evidence="18 19">
    <name type="scientific">Candidatus Wallbacteria bacterium HGW-Wallbacteria-1</name>
    <dbReference type="NCBI Taxonomy" id="2013854"/>
    <lineage>
        <taxon>Bacteria</taxon>
        <taxon>Candidatus Walliibacteriota</taxon>
    </lineage>
</organism>
<dbReference type="AlphaFoldDB" id="A0A2N1PTY7"/>
<dbReference type="Proteomes" id="UP000233256">
    <property type="component" value="Unassembled WGS sequence"/>
</dbReference>
<dbReference type="PANTHER" id="PTHR36701:SF1">
    <property type="entry name" value="EPOXYQUEUOSINE REDUCTASE QUEH"/>
    <property type="match status" value="1"/>
</dbReference>
<keyword evidence="6 17" id="KW-0004">4Fe-4S</keyword>
<keyword evidence="13 17" id="KW-1015">Disulfide bond</keyword>
<evidence type="ECO:0000256" key="9">
    <source>
        <dbReference type="ARBA" id="ARBA00022785"/>
    </source>
</evidence>
<feature type="binding site" evidence="17">
    <location>
        <position position="85"/>
    </location>
    <ligand>
        <name>[4Fe-4S] cluster</name>
        <dbReference type="ChEBI" id="CHEBI:49883"/>
    </ligand>
</feature>
<name>A0A2N1PTY7_9BACT</name>
<evidence type="ECO:0000256" key="5">
    <source>
        <dbReference type="ARBA" id="ARBA00016895"/>
    </source>
</evidence>
<keyword evidence="11 17" id="KW-0408">Iron</keyword>
<comment type="pathway">
    <text evidence="2 17">tRNA modification; tRNA-queuosine biosynthesis.</text>
</comment>
<dbReference type="GO" id="GO:0052693">
    <property type="term" value="F:epoxyqueuosine reductase activity"/>
    <property type="evidence" value="ECO:0007669"/>
    <property type="project" value="UniProtKB-UniRule"/>
</dbReference>
<evidence type="ECO:0000256" key="6">
    <source>
        <dbReference type="ARBA" id="ARBA00022485"/>
    </source>
</evidence>
<evidence type="ECO:0000256" key="17">
    <source>
        <dbReference type="HAMAP-Rule" id="MF_02089"/>
    </source>
</evidence>
<dbReference type="GO" id="GO:0008616">
    <property type="term" value="P:tRNA queuosine(34) biosynthetic process"/>
    <property type="evidence" value="ECO:0007669"/>
    <property type="project" value="UniProtKB-UniRule"/>
</dbReference>
<feature type="binding site" evidence="17">
    <location>
        <position position="88"/>
    </location>
    <ligand>
        <name>[4Fe-4S] cluster</name>
        <dbReference type="ChEBI" id="CHEBI:49883"/>
    </ligand>
</feature>
<evidence type="ECO:0000256" key="10">
    <source>
        <dbReference type="ARBA" id="ARBA00023002"/>
    </source>
</evidence>
<evidence type="ECO:0000313" key="19">
    <source>
        <dbReference type="Proteomes" id="UP000233256"/>
    </source>
</evidence>
<sequence>MSRILLHCCCGPCTIYPLQRLRDEGNREIMAYWNNPNIHPCTENLRRYETLSEYLKSQNVRLIGDPQYDFRAWSREIVFREEIRCRLCYRMRFLAAASIARKGGFDAFTTTLLYSKFQKHELILQAAGDVSAETGIPFHYVDFREGWKDGVEQSRALNMYRQQYCGCIYSEQERYLGTLTGKKQ</sequence>
<keyword evidence="12 17" id="KW-0411">Iron-sulfur</keyword>
<evidence type="ECO:0000256" key="12">
    <source>
        <dbReference type="ARBA" id="ARBA00023014"/>
    </source>
</evidence>
<gene>
    <name evidence="17" type="primary">queH</name>
    <name evidence="18" type="ORF">CVV64_03860</name>
</gene>
<keyword evidence="7 17" id="KW-0819">tRNA processing</keyword>
<protein>
    <recommendedName>
        <fullName evidence="5 17">Epoxyqueuosine reductase QueH</fullName>
        <ecNumber evidence="4 17">1.17.99.6</ecNumber>
    </recommendedName>
    <alternativeName>
        <fullName evidence="15 17">Queuosine biosynthesis protein QueH</fullName>
    </alternativeName>
</protein>
<dbReference type="GO" id="GO:0046872">
    <property type="term" value="F:metal ion binding"/>
    <property type="evidence" value="ECO:0007669"/>
    <property type="project" value="UniProtKB-KW"/>
</dbReference>
<dbReference type="Pfam" id="PF02677">
    <property type="entry name" value="QueH"/>
    <property type="match status" value="1"/>
</dbReference>
<evidence type="ECO:0000256" key="15">
    <source>
        <dbReference type="ARBA" id="ARBA00031446"/>
    </source>
</evidence>
<dbReference type="EC" id="1.17.99.6" evidence="4 17"/>
<evidence type="ECO:0000256" key="1">
    <source>
        <dbReference type="ARBA" id="ARBA00002268"/>
    </source>
</evidence>
<comment type="function">
    <text evidence="1 17">Catalyzes the conversion of epoxyqueuosine (oQ) to queuosine (Q), which is a hypermodified base found in the wobble positions of tRNA(Asp), tRNA(Asn), tRNA(His) and tRNA(Tyr).</text>
</comment>
<keyword evidence="8 17" id="KW-0479">Metal-binding</keyword>
<keyword evidence="14 17" id="KW-0676">Redox-active center</keyword>
<comment type="similarity">
    <text evidence="3 17">Belongs to the QueH family.</text>
</comment>
<dbReference type="GO" id="GO:0051539">
    <property type="term" value="F:4 iron, 4 sulfur cluster binding"/>
    <property type="evidence" value="ECO:0007669"/>
    <property type="project" value="UniProtKB-UniRule"/>
</dbReference>
<dbReference type="UniPathway" id="UPA00392"/>
<evidence type="ECO:0000256" key="13">
    <source>
        <dbReference type="ARBA" id="ARBA00023157"/>
    </source>
</evidence>
<evidence type="ECO:0000256" key="16">
    <source>
        <dbReference type="ARBA" id="ARBA00047415"/>
    </source>
</evidence>
<evidence type="ECO:0000256" key="4">
    <source>
        <dbReference type="ARBA" id="ARBA00012622"/>
    </source>
</evidence>
<dbReference type="HAMAP" id="MF_02089">
    <property type="entry name" value="QueH"/>
    <property type="match status" value="1"/>
</dbReference>
<proteinExistence type="inferred from homology"/>
<evidence type="ECO:0000313" key="18">
    <source>
        <dbReference type="EMBL" id="PKK91807.1"/>
    </source>
</evidence>
<feature type="disulfide bond" description="Redox-active" evidence="17">
    <location>
        <begin position="165"/>
        <end position="167"/>
    </location>
</feature>
<keyword evidence="10 17" id="KW-0560">Oxidoreductase</keyword>
<evidence type="ECO:0000256" key="3">
    <source>
        <dbReference type="ARBA" id="ARBA00008207"/>
    </source>
</evidence>
<evidence type="ECO:0000256" key="8">
    <source>
        <dbReference type="ARBA" id="ARBA00022723"/>
    </source>
</evidence>
<comment type="catalytic activity">
    <reaction evidence="16 17">
        <text>epoxyqueuosine(34) in tRNA + AH2 = queuosine(34) in tRNA + A + H2O</text>
        <dbReference type="Rhea" id="RHEA:32159"/>
        <dbReference type="Rhea" id="RHEA-COMP:18571"/>
        <dbReference type="Rhea" id="RHEA-COMP:18582"/>
        <dbReference type="ChEBI" id="CHEBI:13193"/>
        <dbReference type="ChEBI" id="CHEBI:15377"/>
        <dbReference type="ChEBI" id="CHEBI:17499"/>
        <dbReference type="ChEBI" id="CHEBI:194431"/>
        <dbReference type="ChEBI" id="CHEBI:194443"/>
        <dbReference type="EC" id="1.17.99.6"/>
    </reaction>
</comment>
<accession>A0A2N1PTY7</accession>
<feature type="binding site" evidence="17">
    <location>
        <position position="10"/>
    </location>
    <ligand>
        <name>[4Fe-4S] cluster</name>
        <dbReference type="ChEBI" id="CHEBI:49883"/>
    </ligand>
</feature>
<evidence type="ECO:0000256" key="2">
    <source>
        <dbReference type="ARBA" id="ARBA00004691"/>
    </source>
</evidence>
<feature type="binding site" evidence="17">
    <location>
        <position position="9"/>
    </location>
    <ligand>
        <name>[4Fe-4S] cluster</name>
        <dbReference type="ChEBI" id="CHEBI:49883"/>
    </ligand>
</feature>
<evidence type="ECO:0000256" key="11">
    <source>
        <dbReference type="ARBA" id="ARBA00023004"/>
    </source>
</evidence>
<reference evidence="18 19" key="1">
    <citation type="journal article" date="2017" name="ISME J.">
        <title>Potential for microbial H2 and metal transformations associated with novel bacteria and archaea in deep terrestrial subsurface sediments.</title>
        <authorList>
            <person name="Hernsdorf A.W."/>
            <person name="Amano Y."/>
            <person name="Miyakawa K."/>
            <person name="Ise K."/>
            <person name="Suzuki Y."/>
            <person name="Anantharaman K."/>
            <person name="Probst A."/>
            <person name="Burstein D."/>
            <person name="Thomas B.C."/>
            <person name="Banfield J.F."/>
        </authorList>
    </citation>
    <scope>NUCLEOTIDE SEQUENCE [LARGE SCALE GENOMIC DNA]</scope>
    <source>
        <strain evidence="18">HGW-Wallbacteria-1</strain>
    </source>
</reference>
<dbReference type="EMBL" id="PGXC01000002">
    <property type="protein sequence ID" value="PKK91807.1"/>
    <property type="molecule type" value="Genomic_DNA"/>
</dbReference>